<dbReference type="InterPro" id="IPR029069">
    <property type="entry name" value="HotDog_dom_sf"/>
</dbReference>
<keyword evidence="2" id="KW-1185">Reference proteome</keyword>
<dbReference type="PANTHER" id="PTHR43664:SF1">
    <property type="entry name" value="BETA-METHYLMALYL-COA DEHYDRATASE"/>
    <property type="match status" value="1"/>
</dbReference>
<dbReference type="Gene3D" id="3.10.129.10">
    <property type="entry name" value="Hotdog Thioesterase"/>
    <property type="match status" value="1"/>
</dbReference>
<organism evidence="1 2">
    <name type="scientific">Candidimonas nitroreducens</name>
    <dbReference type="NCBI Taxonomy" id="683354"/>
    <lineage>
        <taxon>Bacteria</taxon>
        <taxon>Pseudomonadati</taxon>
        <taxon>Pseudomonadota</taxon>
        <taxon>Betaproteobacteria</taxon>
        <taxon>Burkholderiales</taxon>
        <taxon>Alcaligenaceae</taxon>
        <taxon>Candidimonas</taxon>
    </lineage>
</organism>
<dbReference type="InterPro" id="IPR052342">
    <property type="entry name" value="MCH/BMMD"/>
</dbReference>
<comment type="caution">
    <text evidence="1">The sequence shown here is derived from an EMBL/GenBank/DDBJ whole genome shotgun (WGS) entry which is preliminary data.</text>
</comment>
<dbReference type="GO" id="GO:0016829">
    <property type="term" value="F:lyase activity"/>
    <property type="evidence" value="ECO:0007669"/>
    <property type="project" value="InterPro"/>
</dbReference>
<dbReference type="Pfam" id="PF19315">
    <property type="entry name" value="MC_hydratase"/>
    <property type="match status" value="1"/>
</dbReference>
<dbReference type="AlphaFoldDB" id="A0A225MEA7"/>
<name>A0A225MEA7_9BURK</name>
<protein>
    <submittedName>
        <fullName evidence="1">Acyl dehydratase</fullName>
    </submittedName>
</protein>
<dbReference type="EMBL" id="NJIH01000007">
    <property type="protein sequence ID" value="OWT59112.1"/>
    <property type="molecule type" value="Genomic_DNA"/>
</dbReference>
<dbReference type="OrthoDB" id="6703795at2"/>
<dbReference type="RefSeq" id="WP_088603843.1">
    <property type="nucleotide sequence ID" value="NZ_NJIH01000007.1"/>
</dbReference>
<evidence type="ECO:0000313" key="2">
    <source>
        <dbReference type="Proteomes" id="UP000214603"/>
    </source>
</evidence>
<reference evidence="2" key="1">
    <citation type="submission" date="2017-06" db="EMBL/GenBank/DDBJ databases">
        <title>Herbaspirillum phytohormonus sp. nov., isolated from the root nodule of Robinia pseudoacacia in lead-zinc mine.</title>
        <authorList>
            <person name="Fan M."/>
            <person name="Lin Y."/>
        </authorList>
    </citation>
    <scope>NUCLEOTIDE SEQUENCE [LARGE SCALE GENOMIC DNA]</scope>
    <source>
        <strain evidence="2">SC-089</strain>
    </source>
</reference>
<dbReference type="InterPro" id="IPR048274">
    <property type="entry name" value="MC_hydratase"/>
</dbReference>
<proteinExistence type="predicted"/>
<accession>A0A225MEA7</accession>
<dbReference type="Proteomes" id="UP000214603">
    <property type="component" value="Unassembled WGS sequence"/>
</dbReference>
<sequence length="173" mass="18812">MNPATTPEPAKTPAARPAEPVPQKVGALFFEDFTAGRRFAHARGRTITEMDNVLLTHLTMNSAQAHFNHESMVGTAFGQRLVFGGITVSVVIGLASQDTAENALAEMFLDKLRLQSPVFHGDTLTAFSEVIEASAAPGRTDAGIVRFRHWGLNQRDQIVCEAERTALIRRKAG</sequence>
<dbReference type="SUPFAM" id="SSF54637">
    <property type="entry name" value="Thioesterase/thiol ester dehydrase-isomerase"/>
    <property type="match status" value="1"/>
</dbReference>
<evidence type="ECO:0000313" key="1">
    <source>
        <dbReference type="EMBL" id="OWT59112.1"/>
    </source>
</evidence>
<dbReference type="CDD" id="cd03451">
    <property type="entry name" value="FkbR2"/>
    <property type="match status" value="1"/>
</dbReference>
<dbReference type="PANTHER" id="PTHR43664">
    <property type="entry name" value="MONOAMINE OXIDASE-RELATED"/>
    <property type="match status" value="1"/>
</dbReference>
<gene>
    <name evidence="1" type="ORF">CEY11_13060</name>
</gene>